<keyword evidence="2" id="KW-0813">Transport</keyword>
<evidence type="ECO:0008006" key="16">
    <source>
        <dbReference type="Google" id="ProtNLM"/>
    </source>
</evidence>
<feature type="compositionally biased region" description="Low complexity" evidence="8">
    <location>
        <begin position="1233"/>
        <end position="1243"/>
    </location>
</feature>
<feature type="transmembrane region" description="Helical" evidence="9">
    <location>
        <begin position="831"/>
        <end position="850"/>
    </location>
</feature>
<proteinExistence type="predicted"/>
<organism evidence="14 15">
    <name type="scientific">Meganyctiphanes norvegica</name>
    <name type="common">Northern krill</name>
    <name type="synonym">Thysanopoda norvegica</name>
    <dbReference type="NCBI Taxonomy" id="48144"/>
    <lineage>
        <taxon>Eukaryota</taxon>
        <taxon>Metazoa</taxon>
        <taxon>Ecdysozoa</taxon>
        <taxon>Arthropoda</taxon>
        <taxon>Crustacea</taxon>
        <taxon>Multicrustacea</taxon>
        <taxon>Malacostraca</taxon>
        <taxon>Eumalacostraca</taxon>
        <taxon>Eucarida</taxon>
        <taxon>Euphausiacea</taxon>
        <taxon>Euphausiidae</taxon>
        <taxon>Meganyctiphanes</taxon>
    </lineage>
</organism>
<feature type="compositionally biased region" description="Polar residues" evidence="8">
    <location>
        <begin position="1596"/>
        <end position="1628"/>
    </location>
</feature>
<dbReference type="GO" id="GO:0030001">
    <property type="term" value="P:metal ion transport"/>
    <property type="evidence" value="ECO:0007669"/>
    <property type="project" value="TreeGrafter"/>
</dbReference>
<dbReference type="InterPro" id="IPR041491">
    <property type="entry name" value="TRPM_SLOG"/>
</dbReference>
<feature type="transmembrane region" description="Helical" evidence="9">
    <location>
        <begin position="925"/>
        <end position="946"/>
    </location>
</feature>
<dbReference type="Pfam" id="PF16519">
    <property type="entry name" value="TRPM_tetra"/>
    <property type="match status" value="1"/>
</dbReference>
<keyword evidence="3 9" id="KW-0812">Transmembrane</keyword>
<feature type="domain" description="TRPM-like" evidence="13">
    <location>
        <begin position="402"/>
        <end position="668"/>
    </location>
</feature>
<feature type="compositionally biased region" description="Basic and acidic residues" evidence="8">
    <location>
        <begin position="1322"/>
        <end position="1333"/>
    </location>
</feature>
<feature type="transmembrane region" description="Helical" evidence="9">
    <location>
        <begin position="966"/>
        <end position="983"/>
    </location>
</feature>
<feature type="region of interest" description="Disordered" evidence="8">
    <location>
        <begin position="1309"/>
        <end position="1336"/>
    </location>
</feature>
<name>A0AAV2QII2_MEGNR</name>
<dbReference type="Proteomes" id="UP001497623">
    <property type="component" value="Unassembled WGS sequence"/>
</dbReference>
<evidence type="ECO:0000256" key="3">
    <source>
        <dbReference type="ARBA" id="ARBA00022692"/>
    </source>
</evidence>
<dbReference type="GO" id="GO:0005261">
    <property type="term" value="F:monoatomic cation channel activity"/>
    <property type="evidence" value="ECO:0007669"/>
    <property type="project" value="TreeGrafter"/>
</dbReference>
<feature type="compositionally biased region" description="Basic and acidic residues" evidence="8">
    <location>
        <begin position="1445"/>
        <end position="1455"/>
    </location>
</feature>
<dbReference type="GO" id="GO:0051262">
    <property type="term" value="P:protein tetramerization"/>
    <property type="evidence" value="ECO:0007669"/>
    <property type="project" value="InterPro"/>
</dbReference>
<feature type="region of interest" description="Disordered" evidence="8">
    <location>
        <begin position="723"/>
        <end position="746"/>
    </location>
</feature>
<dbReference type="InterPro" id="IPR005821">
    <property type="entry name" value="Ion_trans_dom"/>
</dbReference>
<keyword evidence="6 9" id="KW-0472">Membrane</keyword>
<feature type="region of interest" description="Disordered" evidence="8">
    <location>
        <begin position="1230"/>
        <end position="1256"/>
    </location>
</feature>
<feature type="region of interest" description="Disordered" evidence="8">
    <location>
        <begin position="1429"/>
        <end position="1469"/>
    </location>
</feature>
<gene>
    <name evidence="14" type="ORF">MNOR_LOCUS12258</name>
</gene>
<evidence type="ECO:0000256" key="6">
    <source>
        <dbReference type="ARBA" id="ARBA00023136"/>
    </source>
</evidence>
<dbReference type="PANTHER" id="PTHR13800">
    <property type="entry name" value="TRANSIENT RECEPTOR POTENTIAL CATION CHANNEL, SUBFAMILY M, MEMBER 6"/>
    <property type="match status" value="1"/>
</dbReference>
<feature type="domain" description="TRPM SLOG" evidence="12">
    <location>
        <begin position="84"/>
        <end position="348"/>
    </location>
</feature>
<keyword evidence="15" id="KW-1185">Reference proteome</keyword>
<feature type="compositionally biased region" description="Acidic residues" evidence="8">
    <location>
        <begin position="1652"/>
        <end position="1663"/>
    </location>
</feature>
<feature type="region of interest" description="Disordered" evidence="8">
    <location>
        <begin position="1596"/>
        <end position="1663"/>
    </location>
</feature>
<feature type="compositionally biased region" description="Acidic residues" evidence="8">
    <location>
        <begin position="731"/>
        <end position="745"/>
    </location>
</feature>
<evidence type="ECO:0000256" key="7">
    <source>
        <dbReference type="ARBA" id="ARBA00023303"/>
    </source>
</evidence>
<dbReference type="Pfam" id="PF18139">
    <property type="entry name" value="LSDAT_euk"/>
    <property type="match status" value="1"/>
</dbReference>
<dbReference type="Pfam" id="PF00520">
    <property type="entry name" value="Ion_trans"/>
    <property type="match status" value="1"/>
</dbReference>
<evidence type="ECO:0000256" key="8">
    <source>
        <dbReference type="SAM" id="MobiDB-lite"/>
    </source>
</evidence>
<dbReference type="PANTHER" id="PTHR13800:SF1">
    <property type="entry name" value="TRANSIENT RECEPTOR POTENTIAL CATION CHANNEL TRPM"/>
    <property type="match status" value="1"/>
</dbReference>
<evidence type="ECO:0000313" key="15">
    <source>
        <dbReference type="Proteomes" id="UP001497623"/>
    </source>
</evidence>
<dbReference type="InterPro" id="IPR032415">
    <property type="entry name" value="TRPM_tetra"/>
</dbReference>
<comment type="caution">
    <text evidence="14">The sequence shown here is derived from an EMBL/GenBank/DDBJ whole genome shotgun (WGS) entry which is preliminary data.</text>
</comment>
<dbReference type="Pfam" id="PF25508">
    <property type="entry name" value="TRPM2"/>
    <property type="match status" value="1"/>
</dbReference>
<evidence type="ECO:0000256" key="1">
    <source>
        <dbReference type="ARBA" id="ARBA00004141"/>
    </source>
</evidence>
<evidence type="ECO:0000259" key="10">
    <source>
        <dbReference type="Pfam" id="PF00520"/>
    </source>
</evidence>
<dbReference type="InterPro" id="IPR057366">
    <property type="entry name" value="TRPM-like"/>
</dbReference>
<feature type="domain" description="TRPM tetramerisation" evidence="11">
    <location>
        <begin position="1166"/>
        <end position="1216"/>
    </location>
</feature>
<feature type="compositionally biased region" description="Low complexity" evidence="8">
    <location>
        <begin position="1456"/>
        <end position="1465"/>
    </location>
</feature>
<dbReference type="GO" id="GO:0005886">
    <property type="term" value="C:plasma membrane"/>
    <property type="evidence" value="ECO:0007669"/>
    <property type="project" value="TreeGrafter"/>
</dbReference>
<feature type="region of interest" description="Disordered" evidence="8">
    <location>
        <begin position="1558"/>
        <end position="1577"/>
    </location>
</feature>
<evidence type="ECO:0000256" key="4">
    <source>
        <dbReference type="ARBA" id="ARBA00022989"/>
    </source>
</evidence>
<evidence type="ECO:0000259" key="13">
    <source>
        <dbReference type="Pfam" id="PF25508"/>
    </source>
</evidence>
<feature type="domain" description="Ion transport" evidence="10">
    <location>
        <begin position="835"/>
        <end position="1075"/>
    </location>
</feature>
<comment type="subcellular location">
    <subcellularLocation>
        <location evidence="1">Membrane</location>
        <topology evidence="1">Multi-pass membrane protein</topology>
    </subcellularLocation>
</comment>
<sequence>MVGSSWIESVFNKRECCKFIPSSRDNARCCCGQLWQYHADGSPATLRTGEGEDMHWSPQRHTQLMPTDAYGTLEFQGRAHPTKAQYIRLSHDTRPENILALMSGEWGLDLPKLLITVIGGKTNFDLQPKLKKVICKGLLNTAKTTGAWVFTGGTNTGVTSHVGEAFVESSLRTGNGRVVSVGIAPWGVIERRQDLIGSGKDVPYALINNPKSKLAAPNSHHTYFLFVDNGTAGKYGAELILRRKLENYLSQQRIEARAGLATPVVCVVIEGGPQTIRQVLELVTDNPPIPVVVCDGTGRAADIIAFLHKYAGLNMIEANQDTIIVSIMNIFELKEPQAKKLFSELLQCMRKKELIYVYRLKEGLEFDQTILSALLHSKQLNPLEQLSLVLTWNRVDIARSHVFNEEVEWQEEGLEQVMMDALVNDRIEFVKLLLEQGITMNKFLSIQRLEELYNSKQGHSNTLRYIVSDVCRNVTKDYRYTLIDIGLVINQLMGGAYISRYSQKKFKNIYACNINTTTYMQNNNSHSIHLNKGLSKKASVNSDCLSKYEFEYPFSELMVWAVLTKRQQMAMLMWQHGEEALAKALVAAKLYKSLAMEAADDDLETEIYDELRMYGKEFERLALDVLSYCYIQNDYKTHQLLTYELKNWSKQTCLSLAVAVNHKALLAHPCCQILLADLWLGGLRTRRNTNTKVLLGLIFPPVILFWGFKNIEEVHHMPQIRGEYHRQDQDSYSDSETDSSSDGEPLDVQTDYYPETQILPNSNHNHLSVPVGDNRECSSNSNIPTSDNNESSIFYRTRGNLDSTLFSETQKRQLPIRIKIYEFYNAPICKFWFHSIAYIFFLCLFTYVVLVKLPKEPQWMEWYVAAYIFTLFLEKIREILSTEPVNFLQKLEVWSKKLWNPFDLFFVLLFLLALVLRLMSDETFVVGRVIYCVDIIYWYVRLLEILSANKYLGPLITMIGKMVQNMVYFVVLLVICLMAFGVCRQSILYPNEEPHWILARHIFYQPYFMLYGEVFAPDIDPECGGTNHDGTDQIPCHPGRWITPIVMSIFLLVGNILLLSLLIAVFNSIFNETNAISHQIWMSQRFRLVMEFEEKPVFPPPIIFLSHIHRTVKFFWKICSGKPTVYDHGLKLFLDEENLERIHDFEEDCMEGYYREKNEKDQMRTEERIRVIAERTEGIMQRVEDMHIKFVGALSSISNLDFHVKRLETPVEQTLKSYDMVHQFMETYMGNRSKSGSSTGSISSKDDDTSSLKSMSQSSLDKLYDYKTPHSYKDHKDDEVFEVRKLSKVDEKHKEVELKLRANHSSIEFENHKQLHSRKSSLRNERKNSVSREKHTKVSFAKCNEADEDADTESEHDFDCKGKLYKGETKRAPAYYGRSLSLPGNPNSPKSNMTRPRIQVIPPSSPINFAFTKEYTSLAHVLETVCMSNQNNLPPSPEGSPSRRGSQDTARRRYASESGSVSKSSAQQNPLRIAEESDYCLMEGLIRRRMHRDSENLAVSLEDLCLVLSEVSDVESRINSPSTSRSPTLIRRLGVINSESRLSNSSIDSSTLEHIATSRAPKELIPETGSPSSYCEEESLPYIDNDAVSDLELNIPPSTSTPRQACQTDSSTIEIKNRNTFETNSSTDKGIKPQETHNSPLELSSSSQDSESIPEDITSETRC</sequence>
<feature type="transmembrane region" description="Helical" evidence="9">
    <location>
        <begin position="1049"/>
        <end position="1070"/>
    </location>
</feature>
<keyword evidence="7" id="KW-0407">Ion channel</keyword>
<evidence type="ECO:0000259" key="12">
    <source>
        <dbReference type="Pfam" id="PF18139"/>
    </source>
</evidence>
<evidence type="ECO:0000256" key="5">
    <source>
        <dbReference type="ARBA" id="ARBA00023065"/>
    </source>
</evidence>
<feature type="region of interest" description="Disordered" evidence="8">
    <location>
        <begin position="1376"/>
        <end position="1395"/>
    </location>
</feature>
<evidence type="ECO:0000313" key="14">
    <source>
        <dbReference type="EMBL" id="CAL4083894.1"/>
    </source>
</evidence>
<keyword evidence="5" id="KW-0406">Ion transport</keyword>
<protein>
    <recommendedName>
        <fullName evidence="16">Transient receptor potential cation channel subfamily M member 3</fullName>
    </recommendedName>
</protein>
<evidence type="ECO:0000256" key="2">
    <source>
        <dbReference type="ARBA" id="ARBA00022448"/>
    </source>
</evidence>
<reference evidence="14 15" key="1">
    <citation type="submission" date="2024-05" db="EMBL/GenBank/DDBJ databases">
        <authorList>
            <person name="Wallberg A."/>
        </authorList>
    </citation>
    <scope>NUCLEOTIDE SEQUENCE [LARGE SCALE GENOMIC DNA]</scope>
</reference>
<keyword evidence="4 9" id="KW-1133">Transmembrane helix</keyword>
<evidence type="ECO:0000256" key="9">
    <source>
        <dbReference type="SAM" id="Phobius"/>
    </source>
</evidence>
<feature type="transmembrane region" description="Helical" evidence="9">
    <location>
        <begin position="900"/>
        <end position="918"/>
    </location>
</feature>
<feature type="compositionally biased region" description="Polar residues" evidence="8">
    <location>
        <begin position="1382"/>
        <end position="1394"/>
    </location>
</feature>
<dbReference type="EMBL" id="CAXKWB010006683">
    <property type="protein sequence ID" value="CAL4083894.1"/>
    <property type="molecule type" value="Genomic_DNA"/>
</dbReference>
<accession>A0AAV2QII2</accession>
<evidence type="ECO:0000259" key="11">
    <source>
        <dbReference type="Pfam" id="PF16519"/>
    </source>
</evidence>
<feature type="compositionally biased region" description="Low complexity" evidence="8">
    <location>
        <begin position="1639"/>
        <end position="1651"/>
    </location>
</feature>
<dbReference type="InterPro" id="IPR050927">
    <property type="entry name" value="TRPM"/>
</dbReference>